<feature type="transmembrane region" description="Helical" evidence="15">
    <location>
        <begin position="103"/>
        <end position="124"/>
    </location>
</feature>
<evidence type="ECO:0000313" key="18">
    <source>
        <dbReference type="Proteomes" id="UP000694620"/>
    </source>
</evidence>
<feature type="region of interest" description="Disordered" evidence="14">
    <location>
        <begin position="1"/>
        <end position="20"/>
    </location>
</feature>
<dbReference type="Gene3D" id="1.20.1070.10">
    <property type="entry name" value="Rhodopsin 7-helix transmembrane proteins"/>
    <property type="match status" value="1"/>
</dbReference>
<dbReference type="PRINTS" id="PR01902">
    <property type="entry name" value="CYSLT1RECPTR"/>
</dbReference>
<keyword evidence="13" id="KW-0807">Transducer</keyword>
<feature type="transmembrane region" description="Helical" evidence="15">
    <location>
        <begin position="182"/>
        <end position="202"/>
    </location>
</feature>
<keyword evidence="8" id="KW-1064">Adaptive immunity</keyword>
<evidence type="ECO:0000256" key="10">
    <source>
        <dbReference type="ARBA" id="ARBA00023157"/>
    </source>
</evidence>
<feature type="transmembrane region" description="Helical" evidence="15">
    <location>
        <begin position="228"/>
        <end position="252"/>
    </location>
</feature>
<dbReference type="PANTHER" id="PTHR24231:SF45">
    <property type="entry name" value="CYSTEINYL LEUKOTRIENE RECEPTOR 1"/>
    <property type="match status" value="1"/>
</dbReference>
<keyword evidence="18" id="KW-1185">Reference proteome</keyword>
<evidence type="ECO:0000256" key="15">
    <source>
        <dbReference type="SAM" id="Phobius"/>
    </source>
</evidence>
<evidence type="ECO:0000256" key="11">
    <source>
        <dbReference type="ARBA" id="ARBA00023170"/>
    </source>
</evidence>
<dbReference type="InterPro" id="IPR000276">
    <property type="entry name" value="GPCR_Rhodpsn"/>
</dbReference>
<feature type="transmembrane region" description="Helical" evidence="15">
    <location>
        <begin position="144"/>
        <end position="170"/>
    </location>
</feature>
<evidence type="ECO:0000256" key="5">
    <source>
        <dbReference type="ARBA" id="ARBA00022859"/>
    </source>
</evidence>
<keyword evidence="9 15" id="KW-0472">Membrane</keyword>
<evidence type="ECO:0000256" key="8">
    <source>
        <dbReference type="ARBA" id="ARBA00023130"/>
    </source>
</evidence>
<dbReference type="GO" id="GO:0002250">
    <property type="term" value="P:adaptive immune response"/>
    <property type="evidence" value="ECO:0007669"/>
    <property type="project" value="UniProtKB-KW"/>
</dbReference>
<feature type="transmembrane region" description="Helical" evidence="15">
    <location>
        <begin position="273"/>
        <end position="293"/>
    </location>
</feature>
<keyword evidence="7" id="KW-0297">G-protein coupled receptor</keyword>
<dbReference type="InterPro" id="IPR013310">
    <property type="entry name" value="CLT1_recept"/>
</dbReference>
<evidence type="ECO:0000256" key="3">
    <source>
        <dbReference type="ARBA" id="ARBA00022475"/>
    </source>
</evidence>
<dbReference type="GO" id="GO:0004974">
    <property type="term" value="F:leukotriene receptor activity"/>
    <property type="evidence" value="ECO:0007669"/>
    <property type="project" value="InterPro"/>
</dbReference>
<dbReference type="Proteomes" id="UP000694620">
    <property type="component" value="Chromosome 12"/>
</dbReference>
<keyword evidence="11" id="KW-0675">Receptor</keyword>
<evidence type="ECO:0000313" key="17">
    <source>
        <dbReference type="Ensembl" id="ENSECRP00000024445.1"/>
    </source>
</evidence>
<keyword evidence="12" id="KW-0325">Glycoprotein</keyword>
<gene>
    <name evidence="17" type="primary">CYSLTR1</name>
</gene>
<evidence type="ECO:0000256" key="7">
    <source>
        <dbReference type="ARBA" id="ARBA00023040"/>
    </source>
</evidence>
<dbReference type="GeneTree" id="ENSGT01150000286937"/>
<proteinExistence type="predicted"/>
<evidence type="ECO:0000256" key="1">
    <source>
        <dbReference type="ARBA" id="ARBA00004651"/>
    </source>
</evidence>
<comment type="subcellular location">
    <subcellularLocation>
        <location evidence="1">Cell membrane</location>
        <topology evidence="1">Multi-pass membrane protein</topology>
    </subcellularLocation>
</comment>
<name>A0A8C4T0F5_ERPCA</name>
<dbReference type="PRINTS" id="PR00237">
    <property type="entry name" value="GPCRRHODOPSN"/>
</dbReference>
<organism evidence="17 18">
    <name type="scientific">Erpetoichthys calabaricus</name>
    <name type="common">Rope fish</name>
    <name type="synonym">Calamoichthys calabaricus</name>
    <dbReference type="NCBI Taxonomy" id="27687"/>
    <lineage>
        <taxon>Eukaryota</taxon>
        <taxon>Metazoa</taxon>
        <taxon>Chordata</taxon>
        <taxon>Craniata</taxon>
        <taxon>Vertebrata</taxon>
        <taxon>Euteleostomi</taxon>
        <taxon>Actinopterygii</taxon>
        <taxon>Polypteriformes</taxon>
        <taxon>Polypteridae</taxon>
        <taxon>Erpetoichthys</taxon>
    </lineage>
</organism>
<evidence type="ECO:0000256" key="6">
    <source>
        <dbReference type="ARBA" id="ARBA00022989"/>
    </source>
</evidence>
<keyword evidence="3" id="KW-1003">Cell membrane</keyword>
<keyword evidence="5" id="KW-0391">Immunity</keyword>
<reference evidence="17" key="3">
    <citation type="submission" date="2025-09" db="UniProtKB">
        <authorList>
            <consortium name="Ensembl"/>
        </authorList>
    </citation>
    <scope>IDENTIFICATION</scope>
</reference>
<evidence type="ECO:0000259" key="16">
    <source>
        <dbReference type="PROSITE" id="PS50262"/>
    </source>
</evidence>
<dbReference type="GO" id="GO:0005886">
    <property type="term" value="C:plasma membrane"/>
    <property type="evidence" value="ECO:0007669"/>
    <property type="project" value="UniProtKB-SubCell"/>
</dbReference>
<evidence type="ECO:0000256" key="4">
    <source>
        <dbReference type="ARBA" id="ARBA00022692"/>
    </source>
</evidence>
<dbReference type="PANTHER" id="PTHR24231">
    <property type="entry name" value="PURINOCEPTOR-RELATED G-PROTEIN COUPLED RECEPTOR"/>
    <property type="match status" value="1"/>
</dbReference>
<dbReference type="Pfam" id="PF00001">
    <property type="entry name" value="7tm_1"/>
    <property type="match status" value="1"/>
</dbReference>
<evidence type="ECO:0000256" key="2">
    <source>
        <dbReference type="ARBA" id="ARBA00014110"/>
    </source>
</evidence>
<keyword evidence="10" id="KW-1015">Disulfide bond</keyword>
<accession>A0A8C4T0F5</accession>
<reference evidence="17" key="1">
    <citation type="submission" date="2021-06" db="EMBL/GenBank/DDBJ databases">
        <authorList>
            <consortium name="Wellcome Sanger Institute Data Sharing"/>
        </authorList>
    </citation>
    <scope>NUCLEOTIDE SEQUENCE [LARGE SCALE GENOMIC DNA]</scope>
</reference>
<feature type="transmembrane region" description="Helical" evidence="15">
    <location>
        <begin position="313"/>
        <end position="339"/>
    </location>
</feature>
<sequence>MYTVNNQPAPNSNKKSSKNPSNGLTEYYLIQSTFQSLAGCLLLSPTKMINNSFNSCSSLIDDFRNQVYSTIYSLISVFGLVGNGFALYVLIRTYHQRTTFHIYMLNLAIADLLCVSTLPLRVVYYVNKGQWYFGDFLCRISSYAFYVNLYCSIFFMTAMSCTRFIAIVFPVKNLKLVTEKKAKIVCVIIWVFICLISTPFLMGGQYTEGNKTKCFEPPPRNNVIKLQVLNYISLAFGFTIPFLIIIICYTGIIWTLNTTSKSMKQNKNTKTKAIRMIIIVMAAFLISFMPYHIQRTVHLAFLKEKNTSCTDIIYMQKSVVVTLCLAASNCCFDPLLYFFSGENFRKRLHTFHKKSASQVFQNMRKSNHSAKDIPVHDEAHAAMVGNLLVSNGAEH</sequence>
<dbReference type="PROSITE" id="PS50262">
    <property type="entry name" value="G_PROTEIN_RECEP_F1_2"/>
    <property type="match status" value="1"/>
</dbReference>
<dbReference type="Ensembl" id="ENSECRT00000024979.1">
    <property type="protein sequence ID" value="ENSECRP00000024445.1"/>
    <property type="gene ID" value="ENSECRG00000016566.1"/>
</dbReference>
<dbReference type="InterPro" id="IPR004071">
    <property type="entry name" value="Cyst_leuk_rcpt"/>
</dbReference>
<evidence type="ECO:0000256" key="12">
    <source>
        <dbReference type="ARBA" id="ARBA00023180"/>
    </source>
</evidence>
<evidence type="ECO:0000256" key="14">
    <source>
        <dbReference type="SAM" id="MobiDB-lite"/>
    </source>
</evidence>
<reference evidence="17" key="2">
    <citation type="submission" date="2025-08" db="UniProtKB">
        <authorList>
            <consortium name="Ensembl"/>
        </authorList>
    </citation>
    <scope>IDENTIFICATION</scope>
</reference>
<dbReference type="PRINTS" id="PR01533">
    <property type="entry name" value="CYSLTRECPTR"/>
</dbReference>
<dbReference type="AlphaFoldDB" id="A0A8C4T0F5"/>
<keyword evidence="4 15" id="KW-0812">Transmembrane</keyword>
<keyword evidence="6 15" id="KW-1133">Transmembrane helix</keyword>
<protein>
    <recommendedName>
        <fullName evidence="2">Cysteinyl leukotriene receptor 1</fullName>
    </recommendedName>
</protein>
<evidence type="ECO:0000256" key="9">
    <source>
        <dbReference type="ARBA" id="ARBA00023136"/>
    </source>
</evidence>
<feature type="domain" description="G-protein coupled receptors family 1 profile" evidence="16">
    <location>
        <begin position="82"/>
        <end position="337"/>
    </location>
</feature>
<dbReference type="InterPro" id="IPR017452">
    <property type="entry name" value="GPCR_Rhodpsn_7TM"/>
</dbReference>
<evidence type="ECO:0000256" key="13">
    <source>
        <dbReference type="ARBA" id="ARBA00023224"/>
    </source>
</evidence>
<dbReference type="SUPFAM" id="SSF81321">
    <property type="entry name" value="Family A G protein-coupled receptor-like"/>
    <property type="match status" value="1"/>
</dbReference>
<feature type="transmembrane region" description="Helical" evidence="15">
    <location>
        <begin position="71"/>
        <end position="91"/>
    </location>
</feature>
<dbReference type="FunFam" id="1.20.1070.10:FF:000017">
    <property type="entry name" value="lysophosphatidic acid receptor 4"/>
    <property type="match status" value="1"/>
</dbReference>